<keyword evidence="3" id="KW-1185">Reference proteome</keyword>
<accession>A0ABM8DYB9</accession>
<protein>
    <submittedName>
        <fullName evidence="2">Uncharacterized protein</fullName>
    </submittedName>
</protein>
<evidence type="ECO:0000256" key="1">
    <source>
        <dbReference type="SAM" id="MobiDB-lite"/>
    </source>
</evidence>
<sequence length="63" mass="6336">MLGAADEGVEGGDIQEAALVGGAGVHPSNLPRAHTPATGEGGDAGTRTPLAFNDRPSGRRSRR</sequence>
<feature type="region of interest" description="Disordered" evidence="1">
    <location>
        <begin position="1"/>
        <end position="63"/>
    </location>
</feature>
<evidence type="ECO:0000313" key="3">
    <source>
        <dbReference type="Proteomes" id="UP001317779"/>
    </source>
</evidence>
<dbReference type="Proteomes" id="UP001317779">
    <property type="component" value="Chromosome"/>
</dbReference>
<name>A0ABM8DYB9_9MICO</name>
<evidence type="ECO:0000313" key="2">
    <source>
        <dbReference type="EMBL" id="BDV30678.1"/>
    </source>
</evidence>
<dbReference type="EMBL" id="AP027141">
    <property type="protein sequence ID" value="BDV30678.1"/>
    <property type="molecule type" value="Genomic_DNA"/>
</dbReference>
<organism evidence="2 3">
    <name type="scientific">Microbacterium terricola</name>
    <dbReference type="NCBI Taxonomy" id="344163"/>
    <lineage>
        <taxon>Bacteria</taxon>
        <taxon>Bacillati</taxon>
        <taxon>Actinomycetota</taxon>
        <taxon>Actinomycetes</taxon>
        <taxon>Micrococcales</taxon>
        <taxon>Microbacteriaceae</taxon>
        <taxon>Microbacterium</taxon>
    </lineage>
</organism>
<gene>
    <name evidence="2" type="ORF">Microterr_13380</name>
</gene>
<reference evidence="2 3" key="1">
    <citation type="submission" date="2022-12" db="EMBL/GenBank/DDBJ databases">
        <title>Microbacterium terricola strain KV-448 chromosome, complete genome.</title>
        <authorList>
            <person name="Oshima T."/>
            <person name="Moriya T."/>
            <person name="Bessho Y."/>
        </authorList>
    </citation>
    <scope>NUCLEOTIDE SEQUENCE [LARGE SCALE GENOMIC DNA]</scope>
    <source>
        <strain evidence="2 3">KV-448</strain>
    </source>
</reference>
<proteinExistence type="predicted"/>